<name>A0A6L6J550_9RHOB</name>
<keyword evidence="1" id="KW-0472">Membrane</keyword>
<evidence type="ECO:0000313" key="2">
    <source>
        <dbReference type="EMBL" id="MTH65834.1"/>
    </source>
</evidence>
<feature type="transmembrane region" description="Helical" evidence="1">
    <location>
        <begin position="7"/>
        <end position="29"/>
    </location>
</feature>
<protein>
    <submittedName>
        <fullName evidence="2">YggT family protein</fullName>
    </submittedName>
</protein>
<dbReference type="GO" id="GO:0016020">
    <property type="term" value="C:membrane"/>
    <property type="evidence" value="ECO:0007669"/>
    <property type="project" value="InterPro"/>
</dbReference>
<sequence>MGTLFEALMLILNVVWFVMIAHIIMSWLINFQVLNLRQPLVWQIWNGLSRLLEPIYAPIRAILPNTGALDLAPLIVFIIIIIAQRALANNAGFFYGF</sequence>
<evidence type="ECO:0000313" key="3">
    <source>
        <dbReference type="Proteomes" id="UP000478740"/>
    </source>
</evidence>
<dbReference type="InterPro" id="IPR003425">
    <property type="entry name" value="CCB3/YggT"/>
</dbReference>
<keyword evidence="1" id="KW-0812">Transmembrane</keyword>
<proteinExistence type="predicted"/>
<comment type="caution">
    <text evidence="2">The sequence shown here is derived from an EMBL/GenBank/DDBJ whole genome shotgun (WGS) entry which is preliminary data.</text>
</comment>
<dbReference type="AlphaFoldDB" id="A0A6L6J550"/>
<dbReference type="EMBL" id="WMII01000017">
    <property type="protein sequence ID" value="MTH65834.1"/>
    <property type="molecule type" value="Genomic_DNA"/>
</dbReference>
<dbReference type="Proteomes" id="UP000478740">
    <property type="component" value="Unassembled WGS sequence"/>
</dbReference>
<reference evidence="2 3" key="1">
    <citation type="submission" date="2019-11" db="EMBL/GenBank/DDBJ databases">
        <authorList>
            <person name="Dong K."/>
        </authorList>
    </citation>
    <scope>NUCLEOTIDE SEQUENCE [LARGE SCALE GENOMIC DNA]</scope>
    <source>
        <strain evidence="2 3">DK608</strain>
    </source>
</reference>
<keyword evidence="1" id="KW-1133">Transmembrane helix</keyword>
<feature type="transmembrane region" description="Helical" evidence="1">
    <location>
        <begin position="71"/>
        <end position="88"/>
    </location>
</feature>
<keyword evidence="3" id="KW-1185">Reference proteome</keyword>
<accession>A0A6L6J550</accession>
<dbReference type="RefSeq" id="WP_155045711.1">
    <property type="nucleotide sequence ID" value="NZ_WMIH01000019.1"/>
</dbReference>
<evidence type="ECO:0000256" key="1">
    <source>
        <dbReference type="SAM" id="Phobius"/>
    </source>
</evidence>
<dbReference type="Pfam" id="PF02325">
    <property type="entry name" value="CCB3_YggT"/>
    <property type="match status" value="1"/>
</dbReference>
<organism evidence="2 3">
    <name type="scientific">Paracoccus shanxieyensis</name>
    <dbReference type="NCBI Taxonomy" id="2675752"/>
    <lineage>
        <taxon>Bacteria</taxon>
        <taxon>Pseudomonadati</taxon>
        <taxon>Pseudomonadota</taxon>
        <taxon>Alphaproteobacteria</taxon>
        <taxon>Rhodobacterales</taxon>
        <taxon>Paracoccaceae</taxon>
        <taxon>Paracoccus</taxon>
    </lineage>
</organism>
<gene>
    <name evidence="2" type="ORF">GL284_16300</name>
</gene>